<comment type="catalytic activity">
    <reaction evidence="10">
        <text>ATP + H2O = ADP + phosphate + H(+)</text>
        <dbReference type="Rhea" id="RHEA:13065"/>
        <dbReference type="ChEBI" id="CHEBI:15377"/>
        <dbReference type="ChEBI" id="CHEBI:15378"/>
        <dbReference type="ChEBI" id="CHEBI:30616"/>
        <dbReference type="ChEBI" id="CHEBI:43474"/>
        <dbReference type="ChEBI" id="CHEBI:456216"/>
    </reaction>
</comment>
<evidence type="ECO:0000256" key="10">
    <source>
        <dbReference type="HAMAP-Rule" id="MF_03173"/>
    </source>
</evidence>
<dbReference type="HAMAP" id="MF_00039">
    <property type="entry name" value="Adenylate_kinase_AK6"/>
    <property type="match status" value="1"/>
</dbReference>
<protein>
    <recommendedName>
        <fullName evidence="10">Adenylate kinase isoenzyme 6 homolog</fullName>
        <shortName evidence="10">AK6</shortName>
        <ecNumber evidence="10">2.7.4.3</ecNumber>
    </recommendedName>
    <alternativeName>
        <fullName evidence="10">Dual activity adenylate kinase/ATPase</fullName>
        <shortName evidence="10">AK/ATPase</shortName>
    </alternativeName>
</protein>
<dbReference type="SUPFAM" id="SSF52540">
    <property type="entry name" value="P-loop containing nucleoside triphosphate hydrolases"/>
    <property type="match status" value="1"/>
</dbReference>
<dbReference type="FunFam" id="3.40.50.300:FF:000372">
    <property type="entry name" value="Adenylate kinase isoenzyme 6 homolog"/>
    <property type="match status" value="1"/>
</dbReference>
<evidence type="ECO:0000256" key="1">
    <source>
        <dbReference type="ARBA" id="ARBA00000582"/>
    </source>
</evidence>
<comment type="caution">
    <text evidence="11">The sequence shown here is derived from an EMBL/GenBank/DDBJ whole genome shotgun (WGS) entry which is preliminary data.</text>
</comment>
<dbReference type="InterPro" id="IPR027417">
    <property type="entry name" value="P-loop_NTPase"/>
</dbReference>
<sequence>MATGRSRSRPNILITGTPGTGKTVLGMELSKRTGMNYINVGEFAKENNFYEGWDEERQCHVLAEDSVLDELEDVMSEGGNIIDYHGCEFFPERWFDIVFVLRTDNTLLYNRLEKREYPEKKIQENVECEIFQTILEEAKESYSADIVHECQSNTPEEMETNLDNIQRWLQQWPG</sequence>
<dbReference type="GO" id="GO:0006364">
    <property type="term" value="P:rRNA processing"/>
    <property type="evidence" value="ECO:0007669"/>
    <property type="project" value="UniProtKB-KW"/>
</dbReference>
<keyword evidence="2 10" id="KW-0963">Cytoplasm</keyword>
<feature type="binding site" evidence="10">
    <location>
        <position position="23"/>
    </location>
    <ligand>
        <name>ATP</name>
        <dbReference type="ChEBI" id="CHEBI:30616"/>
    </ligand>
</feature>
<feature type="binding site" evidence="10">
    <location>
        <position position="19"/>
    </location>
    <ligand>
        <name>ATP</name>
        <dbReference type="ChEBI" id="CHEBI:30616"/>
    </ligand>
</feature>
<feature type="binding site" evidence="10">
    <location>
        <position position="24"/>
    </location>
    <ligand>
        <name>ATP</name>
        <dbReference type="ChEBI" id="CHEBI:30616"/>
    </ligand>
</feature>
<dbReference type="AlphaFoldDB" id="A0A6S7IPT2"/>
<gene>
    <name evidence="11" type="ORF">PACLA_8A035541</name>
</gene>
<comment type="similarity">
    <text evidence="10">Belongs to the adenylate kinase family. AK6 subfamily.</text>
</comment>
<feature type="binding site" evidence="10">
    <location>
        <position position="21"/>
    </location>
    <ligand>
        <name>ATP</name>
        <dbReference type="ChEBI" id="CHEBI:30616"/>
    </ligand>
</feature>
<dbReference type="InterPro" id="IPR020618">
    <property type="entry name" value="Adenyl_kinase_AK6"/>
</dbReference>
<evidence type="ECO:0000256" key="7">
    <source>
        <dbReference type="ARBA" id="ARBA00022777"/>
    </source>
</evidence>
<feature type="region of interest" description="NMPbind" evidence="10">
    <location>
        <begin position="39"/>
        <end position="62"/>
    </location>
</feature>
<keyword evidence="8 10" id="KW-0067">ATP-binding</keyword>
<dbReference type="Pfam" id="PF13238">
    <property type="entry name" value="AAA_18"/>
    <property type="match status" value="1"/>
</dbReference>
<name>A0A6S7IPT2_PARCT</name>
<dbReference type="GO" id="GO:0005524">
    <property type="term" value="F:ATP binding"/>
    <property type="evidence" value="ECO:0007669"/>
    <property type="project" value="UniProtKB-KW"/>
</dbReference>
<organism evidence="11 12">
    <name type="scientific">Paramuricea clavata</name>
    <name type="common">Red gorgonian</name>
    <name type="synonym">Violescent sea-whip</name>
    <dbReference type="NCBI Taxonomy" id="317549"/>
    <lineage>
        <taxon>Eukaryota</taxon>
        <taxon>Metazoa</taxon>
        <taxon>Cnidaria</taxon>
        <taxon>Anthozoa</taxon>
        <taxon>Octocorallia</taxon>
        <taxon>Malacalcyonacea</taxon>
        <taxon>Plexauridae</taxon>
        <taxon>Paramuricea</taxon>
    </lineage>
</organism>
<keyword evidence="7 10" id="KW-0418">Kinase</keyword>
<keyword evidence="12" id="KW-1185">Reference proteome</keyword>
<evidence type="ECO:0000256" key="9">
    <source>
        <dbReference type="ARBA" id="ARBA00023242"/>
    </source>
</evidence>
<feature type="binding site" evidence="10">
    <location>
        <position position="115"/>
    </location>
    <ligand>
        <name>ATP</name>
        <dbReference type="ChEBI" id="CHEBI:30616"/>
    </ligand>
</feature>
<evidence type="ECO:0000256" key="5">
    <source>
        <dbReference type="ARBA" id="ARBA00022679"/>
    </source>
</evidence>
<comment type="subunit">
    <text evidence="10">Monomer and homodimer. Interacts with small ribosomal subunit protein uS11. Not a structural component of 43S pre-ribosomes, but transiently interacts with them by binding to uS11.</text>
</comment>
<dbReference type="GO" id="GO:0005737">
    <property type="term" value="C:cytoplasm"/>
    <property type="evidence" value="ECO:0007669"/>
    <property type="project" value="UniProtKB-SubCell"/>
</dbReference>
<keyword evidence="9 10" id="KW-0539">Nucleus</keyword>
<keyword evidence="3 10" id="KW-0690">Ribosome biogenesis</keyword>
<dbReference type="Gene3D" id="3.40.50.300">
    <property type="entry name" value="P-loop containing nucleotide triphosphate hydrolases"/>
    <property type="match status" value="1"/>
</dbReference>
<evidence type="ECO:0000313" key="11">
    <source>
        <dbReference type="EMBL" id="CAB4019039.1"/>
    </source>
</evidence>
<comment type="catalytic activity">
    <reaction evidence="1 10">
        <text>AMP + ATP = 2 ADP</text>
        <dbReference type="Rhea" id="RHEA:12973"/>
        <dbReference type="ChEBI" id="CHEBI:30616"/>
        <dbReference type="ChEBI" id="CHEBI:456215"/>
        <dbReference type="ChEBI" id="CHEBI:456216"/>
        <dbReference type="EC" id="2.7.4.3"/>
    </reaction>
</comment>
<evidence type="ECO:0000313" key="12">
    <source>
        <dbReference type="Proteomes" id="UP001152795"/>
    </source>
</evidence>
<feature type="region of interest" description="LID" evidence="10">
    <location>
        <begin position="114"/>
        <end position="124"/>
    </location>
</feature>
<keyword evidence="4 10" id="KW-0698">rRNA processing</keyword>
<evidence type="ECO:0000256" key="8">
    <source>
        <dbReference type="ARBA" id="ARBA00022840"/>
    </source>
</evidence>
<keyword evidence="5 10" id="KW-0808">Transferase</keyword>
<dbReference type="PANTHER" id="PTHR12595">
    <property type="entry name" value="POS9-ACTIVATING FACTOR FAP7-RELATED"/>
    <property type="match status" value="1"/>
</dbReference>
<dbReference type="GO" id="GO:0042274">
    <property type="term" value="P:ribosomal small subunit biogenesis"/>
    <property type="evidence" value="ECO:0007669"/>
    <property type="project" value="UniProtKB-UniRule"/>
</dbReference>
<dbReference type="EC" id="2.7.4.3" evidence="10"/>
<feature type="binding site" evidence="10">
    <location>
        <position position="22"/>
    </location>
    <ligand>
        <name>ATP</name>
        <dbReference type="ChEBI" id="CHEBI:30616"/>
    </ligand>
</feature>
<dbReference type="GO" id="GO:0016887">
    <property type="term" value="F:ATP hydrolysis activity"/>
    <property type="evidence" value="ECO:0007669"/>
    <property type="project" value="UniProtKB-UniRule"/>
</dbReference>
<dbReference type="PANTHER" id="PTHR12595:SF0">
    <property type="entry name" value="ADENYLATE KINASE ISOENZYME 6"/>
    <property type="match status" value="1"/>
</dbReference>
<comment type="function">
    <text evidence="10">Broad-specificity nucleoside monophosphate (NMP) kinase that catalyzes the reversible transfer of the terminal phosphate group between nucleoside triphosphates and monophosphates. Has also ATPase activity. Involved in the late cytoplasmic maturation steps of the 40S ribosomal particles, specifically 18S rRNA maturation. While NMP activity is not required for ribosome maturation, ATPase activity is. Associates transiently with small ribosomal subunit protein uS11. ATP hydrolysis breaks the interaction with uS11. May temporarily remove uS11 from the ribosome to enable a conformational change of the ribosomal RNA that is needed for the final maturation step of the small ribosomal subunit. Its NMP activity may have a role in nuclear energy homeostasis.</text>
</comment>
<reference evidence="11" key="1">
    <citation type="submission" date="2020-04" db="EMBL/GenBank/DDBJ databases">
        <authorList>
            <person name="Alioto T."/>
            <person name="Alioto T."/>
            <person name="Gomez Garrido J."/>
        </authorList>
    </citation>
    <scope>NUCLEOTIDE SEQUENCE</scope>
    <source>
        <strain evidence="11">A484AB</strain>
    </source>
</reference>
<dbReference type="GO" id="GO:0004017">
    <property type="term" value="F:AMP kinase activity"/>
    <property type="evidence" value="ECO:0007669"/>
    <property type="project" value="UniProtKB-UniRule"/>
</dbReference>
<evidence type="ECO:0000256" key="4">
    <source>
        <dbReference type="ARBA" id="ARBA00022552"/>
    </source>
</evidence>
<evidence type="ECO:0000256" key="6">
    <source>
        <dbReference type="ARBA" id="ARBA00022741"/>
    </source>
</evidence>
<dbReference type="EMBL" id="CACRXK020010271">
    <property type="protein sequence ID" value="CAB4019039.1"/>
    <property type="molecule type" value="Genomic_DNA"/>
</dbReference>
<evidence type="ECO:0000256" key="3">
    <source>
        <dbReference type="ARBA" id="ARBA00022517"/>
    </source>
</evidence>
<dbReference type="Proteomes" id="UP001152795">
    <property type="component" value="Unassembled WGS sequence"/>
</dbReference>
<dbReference type="GO" id="GO:0005634">
    <property type="term" value="C:nucleus"/>
    <property type="evidence" value="ECO:0007669"/>
    <property type="project" value="UniProtKB-SubCell"/>
</dbReference>
<keyword evidence="6 10" id="KW-0547">Nucleotide-binding</keyword>
<comment type="caution">
    <text evidence="10">Lacks conserved residue(s) required for the propagation of feature annotation.</text>
</comment>
<accession>A0A6S7IPT2</accession>
<proteinExistence type="inferred from homology"/>
<comment type="subcellular location">
    <subcellularLocation>
        <location evidence="10">Cytoplasm</location>
    </subcellularLocation>
    <subcellularLocation>
        <location evidence="10">Nucleus</location>
    </subcellularLocation>
</comment>
<evidence type="ECO:0000256" key="2">
    <source>
        <dbReference type="ARBA" id="ARBA00022490"/>
    </source>
</evidence>
<dbReference type="OrthoDB" id="10251185at2759"/>